<dbReference type="PANTHER" id="PTHR33602">
    <property type="entry name" value="REGULATORY PROTEIN RECX FAMILY PROTEIN"/>
    <property type="match status" value="1"/>
</dbReference>
<dbReference type="PANTHER" id="PTHR33602:SF1">
    <property type="entry name" value="REGULATORY PROTEIN RECX FAMILY PROTEIN"/>
    <property type="match status" value="1"/>
</dbReference>
<dbReference type="Proteomes" id="UP000291289">
    <property type="component" value="Unassembled WGS sequence"/>
</dbReference>
<gene>
    <name evidence="5" type="primary">recX</name>
    <name evidence="8" type="ORF">EJ419_01740</name>
</gene>
<dbReference type="OrthoDB" id="3238942at2"/>
<evidence type="ECO:0000256" key="5">
    <source>
        <dbReference type="HAMAP-Rule" id="MF_01114"/>
    </source>
</evidence>
<dbReference type="Pfam" id="PF02631">
    <property type="entry name" value="RecX_HTH2"/>
    <property type="match status" value="1"/>
</dbReference>
<organism evidence="8 9">
    <name type="scientific">Alloscardovia theropitheci</name>
    <dbReference type="NCBI Taxonomy" id="2496842"/>
    <lineage>
        <taxon>Bacteria</taxon>
        <taxon>Bacillati</taxon>
        <taxon>Actinomycetota</taxon>
        <taxon>Actinomycetes</taxon>
        <taxon>Bifidobacteriales</taxon>
        <taxon>Bifidobacteriaceae</taxon>
        <taxon>Alloscardovia</taxon>
    </lineage>
</organism>
<dbReference type="HAMAP" id="MF_01114">
    <property type="entry name" value="RecX"/>
    <property type="match status" value="1"/>
</dbReference>
<comment type="caution">
    <text evidence="8">The sequence shown here is derived from an EMBL/GenBank/DDBJ whole genome shotgun (WGS) entry which is preliminary data.</text>
</comment>
<proteinExistence type="inferred from homology"/>
<protein>
    <recommendedName>
        <fullName evidence="3 5">Regulatory protein RecX</fullName>
    </recommendedName>
</protein>
<dbReference type="GO" id="GO:0005737">
    <property type="term" value="C:cytoplasm"/>
    <property type="evidence" value="ECO:0007669"/>
    <property type="project" value="UniProtKB-SubCell"/>
</dbReference>
<evidence type="ECO:0000256" key="3">
    <source>
        <dbReference type="ARBA" id="ARBA00018111"/>
    </source>
</evidence>
<dbReference type="AlphaFoldDB" id="A0A4R0QR66"/>
<evidence type="ECO:0000313" key="9">
    <source>
        <dbReference type="Proteomes" id="UP000291289"/>
    </source>
</evidence>
<dbReference type="InterPro" id="IPR053924">
    <property type="entry name" value="RecX_HTH_2nd"/>
</dbReference>
<dbReference type="RefSeq" id="WP_131283194.1">
    <property type="nucleotide sequence ID" value="NZ_RXLP01000004.1"/>
</dbReference>
<evidence type="ECO:0000256" key="2">
    <source>
        <dbReference type="ARBA" id="ARBA00009695"/>
    </source>
</evidence>
<keyword evidence="9" id="KW-1185">Reference proteome</keyword>
<evidence type="ECO:0000256" key="1">
    <source>
        <dbReference type="ARBA" id="ARBA00004496"/>
    </source>
</evidence>
<dbReference type="GO" id="GO:0006282">
    <property type="term" value="P:regulation of DNA repair"/>
    <property type="evidence" value="ECO:0007669"/>
    <property type="project" value="UniProtKB-UniRule"/>
</dbReference>
<sequence length="225" mass="25304">MVISADDFLRNRPLPIIDETSNDIGQAHRHTNELVHPTDVEDTSGDVNVLKEAISSPDSIQGSLRRSDEENRCQESALRLLDASARSSGALRERLQTKDFNDDVIDVVINRLLALGILDDEAYAKSAVRYCLSRRMGEIGTYQELRRKGVETHIARKAVDDAREDGAFIESAYALVEYVARRTRGLDKQVRLRRLWSAAGRKGHSSDLIKQAQYDVFTAEEFDEG</sequence>
<evidence type="ECO:0000256" key="4">
    <source>
        <dbReference type="ARBA" id="ARBA00022490"/>
    </source>
</evidence>
<reference evidence="8 9" key="1">
    <citation type="submission" date="2018-12" db="EMBL/GenBank/DDBJ databases">
        <title>Alloscrdovia theropitheci sp. nov: a novel taxon from the feces of the bleeding-herat monkey (Theropithecus geleda).</title>
        <authorList>
            <person name="Modesto M."/>
        </authorList>
    </citation>
    <scope>NUCLEOTIDE SEQUENCE [LARGE SCALE GENOMIC DNA]</scope>
    <source>
        <strain evidence="8 9">GLDI4/2</strain>
    </source>
</reference>
<dbReference type="InterPro" id="IPR053926">
    <property type="entry name" value="RecX_HTH_1st"/>
</dbReference>
<dbReference type="EMBL" id="RXLP01000004">
    <property type="protein sequence ID" value="TCD54843.1"/>
    <property type="molecule type" value="Genomic_DNA"/>
</dbReference>
<comment type="similarity">
    <text evidence="2 5">Belongs to the RecX family.</text>
</comment>
<evidence type="ECO:0000259" key="7">
    <source>
        <dbReference type="Pfam" id="PF21982"/>
    </source>
</evidence>
<dbReference type="InterPro" id="IPR036388">
    <property type="entry name" value="WH-like_DNA-bd_sf"/>
</dbReference>
<keyword evidence="4 5" id="KW-0963">Cytoplasm</keyword>
<dbReference type="InterPro" id="IPR003783">
    <property type="entry name" value="Regulatory_RecX"/>
</dbReference>
<evidence type="ECO:0000313" key="8">
    <source>
        <dbReference type="EMBL" id="TCD54843.1"/>
    </source>
</evidence>
<name>A0A4R0QR66_9BIFI</name>
<accession>A0A4R0QR66</accession>
<feature type="domain" description="RecX second three-helical" evidence="6">
    <location>
        <begin position="119"/>
        <end position="158"/>
    </location>
</feature>
<feature type="domain" description="RecX first three-helical" evidence="7">
    <location>
        <begin position="75"/>
        <end position="112"/>
    </location>
</feature>
<dbReference type="Gene3D" id="1.10.10.10">
    <property type="entry name" value="Winged helix-like DNA-binding domain superfamily/Winged helix DNA-binding domain"/>
    <property type="match status" value="2"/>
</dbReference>
<comment type="subcellular location">
    <subcellularLocation>
        <location evidence="1 5">Cytoplasm</location>
    </subcellularLocation>
</comment>
<dbReference type="Pfam" id="PF21982">
    <property type="entry name" value="RecX_HTH1"/>
    <property type="match status" value="1"/>
</dbReference>
<comment type="function">
    <text evidence="5">Modulates RecA activity.</text>
</comment>
<evidence type="ECO:0000259" key="6">
    <source>
        <dbReference type="Pfam" id="PF02631"/>
    </source>
</evidence>